<organism evidence="4 5">
    <name type="scientific">Chiloscyllium punctatum</name>
    <name type="common">Brownbanded bambooshark</name>
    <name type="synonym">Hemiscyllium punctatum</name>
    <dbReference type="NCBI Taxonomy" id="137246"/>
    <lineage>
        <taxon>Eukaryota</taxon>
        <taxon>Metazoa</taxon>
        <taxon>Chordata</taxon>
        <taxon>Craniata</taxon>
        <taxon>Vertebrata</taxon>
        <taxon>Chondrichthyes</taxon>
        <taxon>Elasmobranchii</taxon>
        <taxon>Galeomorphii</taxon>
        <taxon>Galeoidea</taxon>
        <taxon>Orectolobiformes</taxon>
        <taxon>Hemiscylliidae</taxon>
        <taxon>Chiloscyllium</taxon>
    </lineage>
</organism>
<evidence type="ECO:0000313" key="4">
    <source>
        <dbReference type="EMBL" id="GCC35009.1"/>
    </source>
</evidence>
<comment type="caution">
    <text evidence="4">The sequence shown here is derived from an EMBL/GenBank/DDBJ whole genome shotgun (WGS) entry which is preliminary data.</text>
</comment>
<sequence>MTIYDNSVMPLQQLTLLLHLSANICLYFIQETKMLSKSTENTILGTANVLDVSQCNVLTVPCFTCKKKLSATTARHHKILHRTLAMLQYRAGSQPVSLLSLRIRRRSIIAKRMRGKKFSALELQKINFAYEIVKSSRLLTWPFLVESPIVCHEEFPLRVTLPNEPCVKSFGIWQDRNVLWKAEMEDVYVFMDCYGGQSDVCFIGLFDGFHGTTAAQVTSKDLPFLIIEELRKAGHPYVLSDEEHESLLSYSALFVHSPTEESYVIFPVNSQGNKTSQYESIHLAFAKAFWKMDRILGLGRNESSKVRWSGCTAVTCLLETHPLSTSSSTESLSEDDVYEIGMLHIANAGDVHAVLCKNGKGYRLTENHSTSNRKERKRIHRSGGTISKNEQHGLVEGFIQSTRGLGYHGDPKLKTSIVPIPYTVSVPIDSTCQFLILASSGFWKVLSRHEVISISLEMLSFYFRSLHTESKQISSVIHSLHVRDLHPDKDFSIVHLLEEFSQQGHKDALMSLERLFEELLLRNENDLDSKTMKYVLRHYSVMKKHDHLWQTMHQLLENIAEKEESMAIAKNKLDIKLDHDSNIFLRTLHREQRKHRITVDSFLEEPLLDKEVLNNRNPKKQYRRPDTDVAENPLHPETQKGHHKQENTNKESKIKKSVTVTSEQFQSSSSSEFEVSKPYEENFINLELKREESDLETGGQRQEIQYETLANTISKCLVETAKQAGACDNITVLMLLFPGCAKSHLIKQKK</sequence>
<dbReference type="SUPFAM" id="SSF81606">
    <property type="entry name" value="PP2C-like"/>
    <property type="match status" value="1"/>
</dbReference>
<proteinExistence type="inferred from homology"/>
<dbReference type="Gene3D" id="3.60.40.10">
    <property type="entry name" value="PPM-type phosphatase domain"/>
    <property type="match status" value="1"/>
</dbReference>
<protein>
    <recommendedName>
        <fullName evidence="3">PPM-type phosphatase domain-containing protein</fullName>
    </recommendedName>
</protein>
<dbReference type="InterPro" id="IPR001932">
    <property type="entry name" value="PPM-type_phosphatase-like_dom"/>
</dbReference>
<keyword evidence="5" id="KW-1185">Reference proteome</keyword>
<dbReference type="Pfam" id="PF00481">
    <property type="entry name" value="PP2C"/>
    <property type="match status" value="1"/>
</dbReference>
<dbReference type="CDD" id="cd00143">
    <property type="entry name" value="PP2Cc"/>
    <property type="match status" value="1"/>
</dbReference>
<reference evidence="4 5" key="1">
    <citation type="journal article" date="2018" name="Nat. Ecol. Evol.">
        <title>Shark genomes provide insights into elasmobranch evolution and the origin of vertebrates.</title>
        <authorList>
            <person name="Hara Y"/>
            <person name="Yamaguchi K"/>
            <person name="Onimaru K"/>
            <person name="Kadota M"/>
            <person name="Koyanagi M"/>
            <person name="Keeley SD"/>
            <person name="Tatsumi K"/>
            <person name="Tanaka K"/>
            <person name="Motone F"/>
            <person name="Kageyama Y"/>
            <person name="Nozu R"/>
            <person name="Adachi N"/>
            <person name="Nishimura O"/>
            <person name="Nakagawa R"/>
            <person name="Tanegashima C"/>
            <person name="Kiyatake I"/>
            <person name="Matsumoto R"/>
            <person name="Murakumo K"/>
            <person name="Nishida K"/>
            <person name="Terakita A"/>
            <person name="Kuratani S"/>
            <person name="Sato K"/>
            <person name="Hyodo S Kuraku.S."/>
        </authorList>
    </citation>
    <scope>NUCLEOTIDE SEQUENCE [LARGE SCALE GENOMIC DNA]</scope>
</reference>
<dbReference type="AlphaFoldDB" id="A0A401SX78"/>
<comment type="similarity">
    <text evidence="1">Belongs to the PP2C family.</text>
</comment>
<feature type="compositionally biased region" description="Low complexity" evidence="2">
    <location>
        <begin position="657"/>
        <end position="673"/>
    </location>
</feature>
<dbReference type="SMART" id="SM00332">
    <property type="entry name" value="PP2Cc"/>
    <property type="match status" value="1"/>
</dbReference>
<gene>
    <name evidence="4" type="ORF">chiPu_0013487</name>
</gene>
<evidence type="ECO:0000256" key="2">
    <source>
        <dbReference type="SAM" id="MobiDB-lite"/>
    </source>
</evidence>
<dbReference type="PROSITE" id="PS51746">
    <property type="entry name" value="PPM_2"/>
    <property type="match status" value="1"/>
</dbReference>
<dbReference type="InterPro" id="IPR036457">
    <property type="entry name" value="PPM-type-like_dom_sf"/>
</dbReference>
<dbReference type="STRING" id="137246.A0A401SX78"/>
<feature type="domain" description="PPM-type phosphatase" evidence="3">
    <location>
        <begin position="169"/>
        <end position="737"/>
    </location>
</feature>
<feature type="compositionally biased region" description="Basic and acidic residues" evidence="2">
    <location>
        <begin position="637"/>
        <end position="654"/>
    </location>
</feature>
<name>A0A401SX78_CHIPU</name>
<feature type="region of interest" description="Disordered" evidence="2">
    <location>
        <begin position="613"/>
        <end position="673"/>
    </location>
</feature>
<evidence type="ECO:0000256" key="1">
    <source>
        <dbReference type="ARBA" id="ARBA00006702"/>
    </source>
</evidence>
<dbReference type="GO" id="GO:0004722">
    <property type="term" value="F:protein serine/threonine phosphatase activity"/>
    <property type="evidence" value="ECO:0007669"/>
    <property type="project" value="InterPro"/>
</dbReference>
<dbReference type="OrthoDB" id="343114at2759"/>
<evidence type="ECO:0000313" key="5">
    <source>
        <dbReference type="Proteomes" id="UP000287033"/>
    </source>
</evidence>
<dbReference type="Proteomes" id="UP000287033">
    <property type="component" value="Unassembled WGS sequence"/>
</dbReference>
<dbReference type="InterPro" id="IPR015655">
    <property type="entry name" value="PP2C"/>
</dbReference>
<accession>A0A401SX78</accession>
<dbReference type="PANTHER" id="PTHR13832:SF837">
    <property type="entry name" value="PROTEIN PHOSPHATASE 2C-LIKE DOMAIN-CONTAINING PROTEIN 1"/>
    <property type="match status" value="1"/>
</dbReference>
<dbReference type="EMBL" id="BEZZ01000656">
    <property type="protein sequence ID" value="GCC35009.1"/>
    <property type="molecule type" value="Genomic_DNA"/>
</dbReference>
<evidence type="ECO:0000259" key="3">
    <source>
        <dbReference type="PROSITE" id="PS51746"/>
    </source>
</evidence>
<dbReference type="PANTHER" id="PTHR13832">
    <property type="entry name" value="PROTEIN PHOSPHATASE 2C"/>
    <property type="match status" value="1"/>
</dbReference>